<evidence type="ECO:0000313" key="2">
    <source>
        <dbReference type="Proteomes" id="UP000651977"/>
    </source>
</evidence>
<evidence type="ECO:0000313" key="1">
    <source>
        <dbReference type="EMBL" id="GGB04931.1"/>
    </source>
</evidence>
<sequence length="192" mass="21385">MIEIQISNNVQASLPRELPCLQHAALAHSWSAHAFAVAQHECLAVIERNSGYVMLFFDLCQEDYRHFSRVCQLRLLTEAIAVADLAEDEAQALKQNMLADFQTVLVTDGVNHAITPQLKKIQALVLGLAKREGKVPKQQLDEFRWGVILNDFAQRDNGASPYAKMQQQWQAIAARSYSGPTCASGSAERVLH</sequence>
<comment type="caution">
    <text evidence="1">The sequence shown here is derived from an EMBL/GenBank/DDBJ whole genome shotgun (WGS) entry which is preliminary data.</text>
</comment>
<reference evidence="2" key="1">
    <citation type="journal article" date="2019" name="Int. J. Syst. Evol. Microbiol.">
        <title>The Global Catalogue of Microorganisms (GCM) 10K type strain sequencing project: providing services to taxonomists for standard genome sequencing and annotation.</title>
        <authorList>
            <consortium name="The Broad Institute Genomics Platform"/>
            <consortium name="The Broad Institute Genome Sequencing Center for Infectious Disease"/>
            <person name="Wu L."/>
            <person name="Ma J."/>
        </authorList>
    </citation>
    <scope>NUCLEOTIDE SEQUENCE [LARGE SCALE GENOMIC DNA]</scope>
    <source>
        <strain evidence="2">CGMCC 1.10131</strain>
    </source>
</reference>
<gene>
    <name evidence="1" type="ORF">GCM10007414_17760</name>
</gene>
<dbReference type="Proteomes" id="UP000651977">
    <property type="component" value="Unassembled WGS sequence"/>
</dbReference>
<keyword evidence="2" id="KW-1185">Reference proteome</keyword>
<protein>
    <submittedName>
        <fullName evidence="1">Uncharacterized protein</fullName>
    </submittedName>
</protein>
<name>A0ABQ1I2W4_9ALTE</name>
<dbReference type="EMBL" id="BMDY01000009">
    <property type="protein sequence ID" value="GGB04931.1"/>
    <property type="molecule type" value="Genomic_DNA"/>
</dbReference>
<accession>A0ABQ1I2W4</accession>
<organism evidence="1 2">
    <name type="scientific">Agarivorans gilvus</name>
    <dbReference type="NCBI Taxonomy" id="680279"/>
    <lineage>
        <taxon>Bacteria</taxon>
        <taxon>Pseudomonadati</taxon>
        <taxon>Pseudomonadota</taxon>
        <taxon>Gammaproteobacteria</taxon>
        <taxon>Alteromonadales</taxon>
        <taxon>Alteromonadaceae</taxon>
        <taxon>Agarivorans</taxon>
    </lineage>
</organism>
<proteinExistence type="predicted"/>